<evidence type="ECO:0000256" key="7">
    <source>
        <dbReference type="ARBA" id="ARBA00022692"/>
    </source>
</evidence>
<evidence type="ECO:0000256" key="4">
    <source>
        <dbReference type="ARBA" id="ARBA00022475"/>
    </source>
</evidence>
<evidence type="ECO:0000256" key="13">
    <source>
        <dbReference type="ARBA" id="ARBA00023136"/>
    </source>
</evidence>
<name>A0ABY4RN80_9BACL</name>
<gene>
    <name evidence="16" type="primary">kinE_3</name>
    <name evidence="16" type="ORF">SK3146_02805</name>
</gene>
<keyword evidence="7 14" id="KW-0812">Transmembrane</keyword>
<dbReference type="PANTHER" id="PTHR43065">
    <property type="entry name" value="SENSOR HISTIDINE KINASE"/>
    <property type="match status" value="1"/>
</dbReference>
<dbReference type="InterPro" id="IPR036890">
    <property type="entry name" value="HATPase_C_sf"/>
</dbReference>
<dbReference type="RefSeq" id="WP_249865620.1">
    <property type="nucleotide sequence ID" value="NZ_CP027059.1"/>
</dbReference>
<dbReference type="InterPro" id="IPR003594">
    <property type="entry name" value="HATPase_dom"/>
</dbReference>
<dbReference type="PROSITE" id="PS50109">
    <property type="entry name" value="HIS_KIN"/>
    <property type="match status" value="1"/>
</dbReference>
<evidence type="ECO:0000256" key="5">
    <source>
        <dbReference type="ARBA" id="ARBA00022553"/>
    </source>
</evidence>
<dbReference type="Proteomes" id="UP001057134">
    <property type="component" value="Chromosome"/>
</dbReference>
<evidence type="ECO:0000256" key="12">
    <source>
        <dbReference type="ARBA" id="ARBA00023012"/>
    </source>
</evidence>
<organism evidence="16 17">
    <name type="scientific">Paenibacillus konkukensis</name>
    <dbReference type="NCBI Taxonomy" id="2020716"/>
    <lineage>
        <taxon>Bacteria</taxon>
        <taxon>Bacillati</taxon>
        <taxon>Bacillota</taxon>
        <taxon>Bacilli</taxon>
        <taxon>Bacillales</taxon>
        <taxon>Paenibacillaceae</taxon>
        <taxon>Paenibacillus</taxon>
    </lineage>
</organism>
<evidence type="ECO:0000256" key="2">
    <source>
        <dbReference type="ARBA" id="ARBA00004651"/>
    </source>
</evidence>
<dbReference type="PRINTS" id="PR00344">
    <property type="entry name" value="BCTRLSENSOR"/>
</dbReference>
<keyword evidence="6 16" id="KW-0808">Transferase</keyword>
<keyword evidence="8" id="KW-0547">Nucleotide-binding</keyword>
<reference evidence="16" key="2">
    <citation type="journal article" date="2021" name="J Anim Sci Technol">
        <title>Complete genome sequence of Paenibacillus konkukensis sp. nov. SK3146 as a potential probiotic strain.</title>
        <authorList>
            <person name="Jung H.I."/>
            <person name="Park S."/>
            <person name="Niu K.M."/>
            <person name="Lee S.W."/>
            <person name="Kothari D."/>
            <person name="Yi K.J."/>
            <person name="Kim S.K."/>
        </authorList>
    </citation>
    <scope>NUCLEOTIDE SEQUENCE</scope>
    <source>
        <strain evidence="16">SK3146</strain>
    </source>
</reference>
<feature type="transmembrane region" description="Helical" evidence="14">
    <location>
        <begin position="162"/>
        <end position="184"/>
    </location>
</feature>
<dbReference type="GO" id="GO:0004673">
    <property type="term" value="F:protein histidine kinase activity"/>
    <property type="evidence" value="ECO:0007669"/>
    <property type="project" value="UniProtKB-EC"/>
</dbReference>
<evidence type="ECO:0000256" key="9">
    <source>
        <dbReference type="ARBA" id="ARBA00022777"/>
    </source>
</evidence>
<protein>
    <recommendedName>
        <fullName evidence="3">histidine kinase</fullName>
        <ecNumber evidence="3">2.7.13.3</ecNumber>
    </recommendedName>
</protein>
<dbReference type="Gene3D" id="3.30.565.10">
    <property type="entry name" value="Histidine kinase-like ATPase, C-terminal domain"/>
    <property type="match status" value="1"/>
</dbReference>
<keyword evidence="5" id="KW-0597">Phosphoprotein</keyword>
<dbReference type="EC" id="2.7.13.3" evidence="3"/>
<dbReference type="SMART" id="SM00387">
    <property type="entry name" value="HATPase_c"/>
    <property type="match status" value="1"/>
</dbReference>
<dbReference type="InterPro" id="IPR004358">
    <property type="entry name" value="Sig_transdc_His_kin-like_C"/>
</dbReference>
<feature type="transmembrane region" description="Helical" evidence="14">
    <location>
        <begin position="35"/>
        <end position="54"/>
    </location>
</feature>
<dbReference type="EMBL" id="CP027059">
    <property type="protein sequence ID" value="UQZ83618.1"/>
    <property type="molecule type" value="Genomic_DNA"/>
</dbReference>
<evidence type="ECO:0000256" key="3">
    <source>
        <dbReference type="ARBA" id="ARBA00012438"/>
    </source>
</evidence>
<dbReference type="SUPFAM" id="SSF55874">
    <property type="entry name" value="ATPase domain of HSP90 chaperone/DNA topoisomerase II/histidine kinase"/>
    <property type="match status" value="1"/>
</dbReference>
<dbReference type="SUPFAM" id="SSF47384">
    <property type="entry name" value="Homodimeric domain of signal transducing histidine kinase"/>
    <property type="match status" value="1"/>
</dbReference>
<keyword evidence="11 14" id="KW-1133">Transmembrane helix</keyword>
<dbReference type="InterPro" id="IPR005467">
    <property type="entry name" value="His_kinase_dom"/>
</dbReference>
<keyword evidence="13 14" id="KW-0472">Membrane</keyword>
<sequence>MNHLLLNVLIIWACIFLYQMLWLERMNRDSKRDKIVFTVIIAVGIAACMSFPICYFPEYPFDLRGVLLMIGSLYGGLNAGVVLALFTITVRMVQGMGGLWTMILVVLLACVLISLFIRYYSRLKMSGRLIAGAALAGGSGVLTIAMVSALRQNDAYLWSYPLFGHVIMFGLLHAGSAYISIYFIEKMKENAQMRAEIRQREKMDMLGELAASVAHEIRNPMTVVRGFMQLMNGHSFALKRFNEYAPMIIEELDRAESILSDYLSFAKPQETAWERIDLSGQLSHAVHTVTPYAHMNQVEIQTYWQTSLSIIYDRKKFGQLIVNLLKNGIEAMPDGGMLDVELYREEGHAVIRILDKGIGMTEEELGRLGSLFYSTKTKGTGIGIMICYKIIEAAGGTIRFDSKKLEGTTVTIRLPLATELSREELQ</sequence>
<dbReference type="CDD" id="cd00082">
    <property type="entry name" value="HisKA"/>
    <property type="match status" value="1"/>
</dbReference>
<evidence type="ECO:0000256" key="11">
    <source>
        <dbReference type="ARBA" id="ARBA00022989"/>
    </source>
</evidence>
<proteinExistence type="predicted"/>
<feature type="transmembrane region" description="Helical" evidence="14">
    <location>
        <begin position="66"/>
        <end position="86"/>
    </location>
</feature>
<dbReference type="Gene3D" id="1.10.287.130">
    <property type="match status" value="1"/>
</dbReference>
<dbReference type="Pfam" id="PF07694">
    <property type="entry name" value="5TM-5TMR_LYT"/>
    <property type="match status" value="1"/>
</dbReference>
<feature type="transmembrane region" description="Helical" evidence="14">
    <location>
        <begin position="5"/>
        <end position="23"/>
    </location>
</feature>
<accession>A0ABY4RN80</accession>
<evidence type="ECO:0000256" key="6">
    <source>
        <dbReference type="ARBA" id="ARBA00022679"/>
    </source>
</evidence>
<keyword evidence="17" id="KW-1185">Reference proteome</keyword>
<evidence type="ECO:0000256" key="1">
    <source>
        <dbReference type="ARBA" id="ARBA00000085"/>
    </source>
</evidence>
<evidence type="ECO:0000259" key="15">
    <source>
        <dbReference type="PROSITE" id="PS50109"/>
    </source>
</evidence>
<dbReference type="Pfam" id="PF02518">
    <property type="entry name" value="HATPase_c"/>
    <property type="match status" value="1"/>
</dbReference>
<comment type="subcellular location">
    <subcellularLocation>
        <location evidence="2">Cell membrane</location>
        <topology evidence="2">Multi-pass membrane protein</topology>
    </subcellularLocation>
</comment>
<dbReference type="InterPro" id="IPR036097">
    <property type="entry name" value="HisK_dim/P_sf"/>
</dbReference>
<dbReference type="SMART" id="SM00388">
    <property type="entry name" value="HisKA"/>
    <property type="match status" value="1"/>
</dbReference>
<evidence type="ECO:0000313" key="16">
    <source>
        <dbReference type="EMBL" id="UQZ83618.1"/>
    </source>
</evidence>
<reference evidence="16" key="1">
    <citation type="submission" date="2018-02" db="EMBL/GenBank/DDBJ databases">
        <authorList>
            <person name="Kim S.-K."/>
            <person name="Jung H.-I."/>
            <person name="Lee S.-W."/>
        </authorList>
    </citation>
    <scope>NUCLEOTIDE SEQUENCE</scope>
    <source>
        <strain evidence="16">SK3146</strain>
    </source>
</reference>
<evidence type="ECO:0000313" key="17">
    <source>
        <dbReference type="Proteomes" id="UP001057134"/>
    </source>
</evidence>
<keyword evidence="4" id="KW-1003">Cell membrane</keyword>
<dbReference type="InterPro" id="IPR003661">
    <property type="entry name" value="HisK_dim/P_dom"/>
</dbReference>
<dbReference type="InterPro" id="IPR011620">
    <property type="entry name" value="Sig_transdc_His_kinase_LytS_TM"/>
</dbReference>
<keyword evidence="10" id="KW-0067">ATP-binding</keyword>
<dbReference type="Pfam" id="PF00512">
    <property type="entry name" value="HisKA"/>
    <property type="match status" value="1"/>
</dbReference>
<keyword evidence="9 16" id="KW-0418">Kinase</keyword>
<keyword evidence="12" id="KW-0902">Two-component regulatory system</keyword>
<evidence type="ECO:0000256" key="14">
    <source>
        <dbReference type="SAM" id="Phobius"/>
    </source>
</evidence>
<evidence type="ECO:0000256" key="8">
    <source>
        <dbReference type="ARBA" id="ARBA00022741"/>
    </source>
</evidence>
<dbReference type="PANTHER" id="PTHR43065:SF46">
    <property type="entry name" value="C4-DICARBOXYLATE TRANSPORT SENSOR PROTEIN DCTB"/>
    <property type="match status" value="1"/>
</dbReference>
<comment type="catalytic activity">
    <reaction evidence="1">
        <text>ATP + protein L-histidine = ADP + protein N-phospho-L-histidine.</text>
        <dbReference type="EC" id="2.7.13.3"/>
    </reaction>
</comment>
<feature type="transmembrane region" description="Helical" evidence="14">
    <location>
        <begin position="98"/>
        <end position="117"/>
    </location>
</feature>
<feature type="domain" description="Histidine kinase" evidence="15">
    <location>
        <begin position="212"/>
        <end position="418"/>
    </location>
</feature>
<feature type="transmembrane region" description="Helical" evidence="14">
    <location>
        <begin position="129"/>
        <end position="150"/>
    </location>
</feature>
<evidence type="ECO:0000256" key="10">
    <source>
        <dbReference type="ARBA" id="ARBA00022840"/>
    </source>
</evidence>